<dbReference type="InterPro" id="IPR001841">
    <property type="entry name" value="Znf_RING"/>
</dbReference>
<evidence type="ECO:0000256" key="3">
    <source>
        <dbReference type="ARBA" id="ARBA00004906"/>
    </source>
</evidence>
<evidence type="ECO:0000256" key="10">
    <source>
        <dbReference type="ARBA" id="ARBA00022786"/>
    </source>
</evidence>
<dbReference type="GO" id="GO:0031090">
    <property type="term" value="C:organelle membrane"/>
    <property type="evidence" value="ECO:0007669"/>
    <property type="project" value="UniProtKB-ARBA"/>
</dbReference>
<protein>
    <recommendedName>
        <fullName evidence="4">RBR-type E3 ubiquitin transferase</fullName>
        <ecNumber evidence="4">2.3.2.31</ecNumber>
    </recommendedName>
</protein>
<evidence type="ECO:0000256" key="1">
    <source>
        <dbReference type="ARBA" id="ARBA00001798"/>
    </source>
</evidence>
<dbReference type="InterPro" id="IPR027370">
    <property type="entry name" value="Znf-RING_euk"/>
</dbReference>
<dbReference type="Pfam" id="PF22191">
    <property type="entry name" value="IBR_1"/>
    <property type="match status" value="1"/>
</dbReference>
<dbReference type="Gene3D" id="1.20.120.1750">
    <property type="match status" value="1"/>
</dbReference>
<dbReference type="InterPro" id="IPR031127">
    <property type="entry name" value="E3_UB_ligase_RBR"/>
</dbReference>
<dbReference type="CDD" id="cd23820">
    <property type="entry name" value="RWD_RNF14"/>
    <property type="match status" value="1"/>
</dbReference>
<evidence type="ECO:0000259" key="17">
    <source>
        <dbReference type="PROSITE" id="PS50908"/>
    </source>
</evidence>
<dbReference type="SMART" id="SM00184">
    <property type="entry name" value="RING"/>
    <property type="match status" value="1"/>
</dbReference>
<dbReference type="SUPFAM" id="SSF54495">
    <property type="entry name" value="UBC-like"/>
    <property type="match status" value="1"/>
</dbReference>
<evidence type="ECO:0000256" key="8">
    <source>
        <dbReference type="ARBA" id="ARBA00022737"/>
    </source>
</evidence>
<dbReference type="PANTHER" id="PTHR11685">
    <property type="entry name" value="RBR FAMILY RING FINGER AND IBR DOMAIN-CONTAINING"/>
    <property type="match status" value="1"/>
</dbReference>
<evidence type="ECO:0000256" key="2">
    <source>
        <dbReference type="ARBA" id="ARBA00004167"/>
    </source>
</evidence>
<feature type="domain" description="RING-type" evidence="16">
    <location>
        <begin position="189"/>
        <end position="234"/>
    </location>
</feature>
<dbReference type="InterPro" id="IPR047548">
    <property type="entry name" value="Rcat_RBR_RNF14"/>
</dbReference>
<evidence type="ECO:0000256" key="13">
    <source>
        <dbReference type="ARBA" id="ARBA00023136"/>
    </source>
</evidence>
<dbReference type="Gene3D" id="3.10.110.10">
    <property type="entry name" value="Ubiquitin Conjugating Enzyme"/>
    <property type="match status" value="1"/>
</dbReference>
<feature type="domain" description="RING-type" evidence="18">
    <location>
        <begin position="185"/>
        <end position="440"/>
    </location>
</feature>
<dbReference type="InterPro" id="IPR044066">
    <property type="entry name" value="TRIAD_supradom"/>
</dbReference>
<dbReference type="EC" id="2.3.2.31" evidence="4"/>
<dbReference type="InterPro" id="IPR006575">
    <property type="entry name" value="RWD_dom"/>
</dbReference>
<proteinExistence type="inferred from homology"/>
<comment type="subcellular location">
    <subcellularLocation>
        <location evidence="2">Membrane</location>
        <topology evidence="2">Single-pass membrane protein</topology>
    </subcellularLocation>
</comment>
<dbReference type="PROSITE" id="PS50908">
    <property type="entry name" value="RWD"/>
    <property type="match status" value="1"/>
</dbReference>
<comment type="catalytic activity">
    <reaction evidence="1">
        <text>[E2 ubiquitin-conjugating enzyme]-S-ubiquitinyl-L-cysteine + [acceptor protein]-L-lysine = [E2 ubiquitin-conjugating enzyme]-L-cysteine + [acceptor protein]-N(6)-ubiquitinyl-L-lysine.</text>
        <dbReference type="EC" id="2.3.2.31"/>
    </reaction>
</comment>
<comment type="pathway">
    <text evidence="3">Protein modification; protein ubiquitination.</text>
</comment>
<dbReference type="Gene3D" id="3.30.40.10">
    <property type="entry name" value="Zinc/RING finger domain, C3HC4 (zinc finger)"/>
    <property type="match status" value="1"/>
</dbReference>
<keyword evidence="8" id="KW-0677">Repeat</keyword>
<dbReference type="PROSITE" id="PS00518">
    <property type="entry name" value="ZF_RING_1"/>
    <property type="match status" value="1"/>
</dbReference>
<keyword evidence="10" id="KW-0833">Ubl conjugation pathway</keyword>
<dbReference type="CDD" id="cd23134">
    <property type="entry name" value="RING-HC_ITT1-like"/>
    <property type="match status" value="1"/>
</dbReference>
<dbReference type="EMBL" id="BRPK01000003">
    <property type="protein sequence ID" value="GLB36376.1"/>
    <property type="molecule type" value="Genomic_DNA"/>
</dbReference>
<dbReference type="GO" id="GO:0008270">
    <property type="term" value="F:zinc ion binding"/>
    <property type="evidence" value="ECO:0007669"/>
    <property type="project" value="UniProtKB-KW"/>
</dbReference>
<evidence type="ECO:0000256" key="15">
    <source>
        <dbReference type="PROSITE-ProRule" id="PRU00175"/>
    </source>
</evidence>
<dbReference type="InterPro" id="IPR002867">
    <property type="entry name" value="IBR_dom"/>
</dbReference>
<dbReference type="PROSITE" id="PS51873">
    <property type="entry name" value="TRIAD"/>
    <property type="match status" value="1"/>
</dbReference>
<keyword evidence="13" id="KW-0472">Membrane</keyword>
<dbReference type="SUPFAM" id="SSF57850">
    <property type="entry name" value="RING/U-box"/>
    <property type="match status" value="3"/>
</dbReference>
<dbReference type="Proteomes" id="UP001063166">
    <property type="component" value="Unassembled WGS sequence"/>
</dbReference>
<organism evidence="19 20">
    <name type="scientific">Lyophyllum shimeji</name>
    <name type="common">Hon-shimeji</name>
    <name type="synonym">Tricholoma shimeji</name>
    <dbReference type="NCBI Taxonomy" id="47721"/>
    <lineage>
        <taxon>Eukaryota</taxon>
        <taxon>Fungi</taxon>
        <taxon>Dikarya</taxon>
        <taxon>Basidiomycota</taxon>
        <taxon>Agaricomycotina</taxon>
        <taxon>Agaricomycetes</taxon>
        <taxon>Agaricomycetidae</taxon>
        <taxon>Agaricales</taxon>
        <taxon>Tricholomatineae</taxon>
        <taxon>Lyophyllaceae</taxon>
        <taxon>Lyophyllum</taxon>
    </lineage>
</organism>
<dbReference type="SMART" id="SM00591">
    <property type="entry name" value="RWD"/>
    <property type="match status" value="1"/>
</dbReference>
<evidence type="ECO:0000256" key="4">
    <source>
        <dbReference type="ARBA" id="ARBA00012251"/>
    </source>
</evidence>
<dbReference type="GO" id="GO:0005737">
    <property type="term" value="C:cytoplasm"/>
    <property type="evidence" value="ECO:0007669"/>
    <property type="project" value="UniProtKB-ARBA"/>
</dbReference>
<dbReference type="AlphaFoldDB" id="A0A9P3PJ64"/>
<evidence type="ECO:0000256" key="14">
    <source>
        <dbReference type="ARBA" id="ARBA00044508"/>
    </source>
</evidence>
<dbReference type="GO" id="GO:0061630">
    <property type="term" value="F:ubiquitin protein ligase activity"/>
    <property type="evidence" value="ECO:0007669"/>
    <property type="project" value="UniProtKB-EC"/>
</dbReference>
<dbReference type="Pfam" id="PF01485">
    <property type="entry name" value="IBR"/>
    <property type="match status" value="1"/>
</dbReference>
<keyword evidence="11" id="KW-0862">Zinc</keyword>
<comment type="similarity">
    <text evidence="14">Belongs to the RBR family. RNF14 subfamily.</text>
</comment>
<keyword evidence="5" id="KW-0808">Transferase</keyword>
<dbReference type="PROSITE" id="PS50089">
    <property type="entry name" value="ZF_RING_2"/>
    <property type="match status" value="1"/>
</dbReference>
<name>A0A9P3PJ64_LYOSH</name>
<feature type="domain" description="RWD" evidence="17">
    <location>
        <begin position="16"/>
        <end position="147"/>
    </location>
</feature>
<accession>A0A9P3PJ64</accession>
<dbReference type="FunFam" id="3.30.40.10:FF:000051">
    <property type="entry name" value="RBR-type E3 ubiquitin transferase"/>
    <property type="match status" value="1"/>
</dbReference>
<reference evidence="19" key="1">
    <citation type="submission" date="2022-07" db="EMBL/GenBank/DDBJ databases">
        <title>The genome of Lyophyllum shimeji provides insight into the initial evolution of ectomycorrhizal fungal genome.</title>
        <authorList>
            <person name="Kobayashi Y."/>
            <person name="Shibata T."/>
            <person name="Hirakawa H."/>
            <person name="Shigenobu S."/>
            <person name="Nishiyama T."/>
            <person name="Yamada A."/>
            <person name="Hasebe M."/>
            <person name="Kawaguchi M."/>
        </authorList>
    </citation>
    <scope>NUCLEOTIDE SEQUENCE</scope>
    <source>
        <strain evidence="19">AT787</strain>
    </source>
</reference>
<evidence type="ECO:0000313" key="20">
    <source>
        <dbReference type="Proteomes" id="UP001063166"/>
    </source>
</evidence>
<dbReference type="InterPro" id="IPR016135">
    <property type="entry name" value="UBQ-conjugating_enzyme/RWD"/>
</dbReference>
<keyword evidence="6" id="KW-0812">Transmembrane</keyword>
<dbReference type="SMART" id="SM00647">
    <property type="entry name" value="IBR"/>
    <property type="match status" value="2"/>
</dbReference>
<dbReference type="CDD" id="cd20341">
    <property type="entry name" value="BRcat_RBR_RNF14"/>
    <property type="match status" value="1"/>
</dbReference>
<evidence type="ECO:0000256" key="9">
    <source>
        <dbReference type="ARBA" id="ARBA00022771"/>
    </source>
</evidence>
<gene>
    <name evidence="19" type="ORF">LshimejAT787_0306640</name>
</gene>
<dbReference type="CDD" id="cd20354">
    <property type="entry name" value="Rcat_RBR_RNF14"/>
    <property type="match status" value="1"/>
</dbReference>
<dbReference type="InterPro" id="IPR013083">
    <property type="entry name" value="Znf_RING/FYVE/PHD"/>
</dbReference>
<evidence type="ECO:0000259" key="18">
    <source>
        <dbReference type="PROSITE" id="PS51873"/>
    </source>
</evidence>
<comment type="caution">
    <text evidence="19">The sequence shown here is derived from an EMBL/GenBank/DDBJ whole genome shotgun (WGS) entry which is preliminary data.</text>
</comment>
<dbReference type="Pfam" id="PF13445">
    <property type="entry name" value="zf-RING_UBOX"/>
    <property type="match status" value="1"/>
</dbReference>
<evidence type="ECO:0000256" key="7">
    <source>
        <dbReference type="ARBA" id="ARBA00022723"/>
    </source>
</evidence>
<sequence>MDANSTTLACQALQREEYEVLESIYPECVSSEITGNSLRLEVPVEFDQSRTVCVVQDEALATSNTSKIDPRMTLSLSSLPSLMLNVELPPSYPLESPPTLTSIRASHLWLPHICRLQKILAEMWHPGEGVLYTWIEFLRNGEFLQTLSLENDEEVIHIPHPSPRILAKLLKDSDASAKTMRFSQNSYPCSICLSSFKGSKCVQLTCGHVFCRACIEDFWKLCIAEGEVGRVGCPDPACVKENREADAEEVARVVTESEVDRWRWLREKRNLERDPSIVHCPMAFCQTPIPKPAEVEDGSGWGRLRSCPACSFSFCAFCRRTWHGPITACPIAHSEKLVLEYLNLPEGSVERELIEKRFGRTNVLKLVKHYEEEQANKAWLQASTMACPGCDVHVEKSLGCNHMTCTKCRQHFCYRCGTKLPAGDPYKHFSTVGHSCYNKLFDFQAEEEEWQPMEGFFV</sequence>
<evidence type="ECO:0000313" key="19">
    <source>
        <dbReference type="EMBL" id="GLB36376.1"/>
    </source>
</evidence>
<keyword evidence="12" id="KW-1133">Transmembrane helix</keyword>
<dbReference type="Pfam" id="PF05773">
    <property type="entry name" value="RWD"/>
    <property type="match status" value="1"/>
</dbReference>
<evidence type="ECO:0000256" key="6">
    <source>
        <dbReference type="ARBA" id="ARBA00022692"/>
    </source>
</evidence>
<evidence type="ECO:0000259" key="16">
    <source>
        <dbReference type="PROSITE" id="PS50089"/>
    </source>
</evidence>
<dbReference type="OrthoDB" id="1431934at2759"/>
<evidence type="ECO:0000256" key="11">
    <source>
        <dbReference type="ARBA" id="ARBA00022833"/>
    </source>
</evidence>
<keyword evidence="20" id="KW-1185">Reference proteome</keyword>
<evidence type="ECO:0000256" key="5">
    <source>
        <dbReference type="ARBA" id="ARBA00022679"/>
    </source>
</evidence>
<keyword evidence="7" id="KW-0479">Metal-binding</keyword>
<dbReference type="GO" id="GO:0016567">
    <property type="term" value="P:protein ubiquitination"/>
    <property type="evidence" value="ECO:0007669"/>
    <property type="project" value="InterPro"/>
</dbReference>
<evidence type="ECO:0000256" key="12">
    <source>
        <dbReference type="ARBA" id="ARBA00022989"/>
    </source>
</evidence>
<dbReference type="InterPro" id="IPR017907">
    <property type="entry name" value="Znf_RING_CS"/>
</dbReference>
<keyword evidence="9 15" id="KW-0863">Zinc-finger</keyword>